<dbReference type="EMBL" id="MU393490">
    <property type="protein sequence ID" value="KAI4864213.1"/>
    <property type="molecule type" value="Genomic_DNA"/>
</dbReference>
<evidence type="ECO:0000313" key="2">
    <source>
        <dbReference type="Proteomes" id="UP001497700"/>
    </source>
</evidence>
<organism evidence="1 2">
    <name type="scientific">Hypoxylon rubiginosum</name>
    <dbReference type="NCBI Taxonomy" id="110542"/>
    <lineage>
        <taxon>Eukaryota</taxon>
        <taxon>Fungi</taxon>
        <taxon>Dikarya</taxon>
        <taxon>Ascomycota</taxon>
        <taxon>Pezizomycotina</taxon>
        <taxon>Sordariomycetes</taxon>
        <taxon>Xylariomycetidae</taxon>
        <taxon>Xylariales</taxon>
        <taxon>Hypoxylaceae</taxon>
        <taxon>Hypoxylon</taxon>
    </lineage>
</organism>
<protein>
    <submittedName>
        <fullName evidence="1">Uncharacterized protein</fullName>
    </submittedName>
</protein>
<accession>A0ACB9YYC1</accession>
<comment type="caution">
    <text evidence="1">The sequence shown here is derived from an EMBL/GenBank/DDBJ whole genome shotgun (WGS) entry which is preliminary data.</text>
</comment>
<evidence type="ECO:0000313" key="1">
    <source>
        <dbReference type="EMBL" id="KAI4864213.1"/>
    </source>
</evidence>
<proteinExistence type="predicted"/>
<keyword evidence="2" id="KW-1185">Reference proteome</keyword>
<gene>
    <name evidence="1" type="ORF">F4820DRAFT_449294</name>
</gene>
<name>A0ACB9YYC1_9PEZI</name>
<reference evidence="1 2" key="1">
    <citation type="journal article" date="2022" name="New Phytol.">
        <title>Ecological generalism drives hyperdiversity of secondary metabolite gene clusters in xylarialean endophytes.</title>
        <authorList>
            <person name="Franco M.E.E."/>
            <person name="Wisecaver J.H."/>
            <person name="Arnold A.E."/>
            <person name="Ju Y.M."/>
            <person name="Slot J.C."/>
            <person name="Ahrendt S."/>
            <person name="Moore L.P."/>
            <person name="Eastman K.E."/>
            <person name="Scott K."/>
            <person name="Konkel Z."/>
            <person name="Mondo S.J."/>
            <person name="Kuo A."/>
            <person name="Hayes R.D."/>
            <person name="Haridas S."/>
            <person name="Andreopoulos B."/>
            <person name="Riley R."/>
            <person name="LaButti K."/>
            <person name="Pangilinan J."/>
            <person name="Lipzen A."/>
            <person name="Amirebrahimi M."/>
            <person name="Yan J."/>
            <person name="Adam C."/>
            <person name="Keymanesh K."/>
            <person name="Ng V."/>
            <person name="Louie K."/>
            <person name="Northen T."/>
            <person name="Drula E."/>
            <person name="Henrissat B."/>
            <person name="Hsieh H.M."/>
            <person name="Youens-Clark K."/>
            <person name="Lutzoni F."/>
            <person name="Miadlikowska J."/>
            <person name="Eastwood D.C."/>
            <person name="Hamelin R.C."/>
            <person name="Grigoriev I.V."/>
            <person name="U'Ren J.M."/>
        </authorList>
    </citation>
    <scope>NUCLEOTIDE SEQUENCE [LARGE SCALE GENOMIC DNA]</scope>
    <source>
        <strain evidence="1 2">CBS 119005</strain>
    </source>
</reference>
<sequence>MKGSHIVFGVTNYWDRGDMQLEIQQDKNVADAAKPIPTLMGKAEVAEYMDDLGIPSYFMPDFYMSNLPGDMFKL</sequence>
<dbReference type="Proteomes" id="UP001497700">
    <property type="component" value="Unassembled WGS sequence"/>
</dbReference>